<dbReference type="Gene3D" id="2.30.40.10">
    <property type="entry name" value="Urease, subunit C, domain 1"/>
    <property type="match status" value="1"/>
</dbReference>
<dbReference type="AlphaFoldDB" id="A0AAV9WKX5"/>
<evidence type="ECO:0000313" key="4">
    <source>
        <dbReference type="Proteomes" id="UP001370758"/>
    </source>
</evidence>
<comment type="caution">
    <text evidence="3">The sequence shown here is derived from an EMBL/GenBank/DDBJ whole genome shotgun (WGS) entry which is preliminary data.</text>
</comment>
<dbReference type="InterPro" id="IPR011059">
    <property type="entry name" value="Metal-dep_hydrolase_composite"/>
</dbReference>
<feature type="chain" id="PRO_5043743262" description="Amidohydrolase 3 domain-containing protein" evidence="1">
    <location>
        <begin position="28"/>
        <end position="659"/>
    </location>
</feature>
<dbReference type="EMBL" id="JAVHJL010000002">
    <property type="protein sequence ID" value="KAK6509789.1"/>
    <property type="molecule type" value="Genomic_DNA"/>
</dbReference>
<protein>
    <recommendedName>
        <fullName evidence="2">Amidohydrolase 3 domain-containing protein</fullName>
    </recommendedName>
</protein>
<dbReference type="SUPFAM" id="SSF51556">
    <property type="entry name" value="Metallo-dependent hydrolases"/>
    <property type="match status" value="1"/>
</dbReference>
<organism evidence="3 4">
    <name type="scientific">Arthrobotrys musiformis</name>
    <dbReference type="NCBI Taxonomy" id="47236"/>
    <lineage>
        <taxon>Eukaryota</taxon>
        <taxon>Fungi</taxon>
        <taxon>Dikarya</taxon>
        <taxon>Ascomycota</taxon>
        <taxon>Pezizomycotina</taxon>
        <taxon>Orbiliomycetes</taxon>
        <taxon>Orbiliales</taxon>
        <taxon>Orbiliaceae</taxon>
        <taxon>Arthrobotrys</taxon>
    </lineage>
</organism>
<evidence type="ECO:0000259" key="2">
    <source>
        <dbReference type="Pfam" id="PF07969"/>
    </source>
</evidence>
<feature type="domain" description="Amidohydrolase 3" evidence="2">
    <location>
        <begin position="139"/>
        <end position="647"/>
    </location>
</feature>
<dbReference type="Proteomes" id="UP001370758">
    <property type="component" value="Unassembled WGS sequence"/>
</dbReference>
<feature type="signal peptide" evidence="1">
    <location>
        <begin position="1"/>
        <end position="27"/>
    </location>
</feature>
<reference evidence="3 4" key="1">
    <citation type="submission" date="2023-08" db="EMBL/GenBank/DDBJ databases">
        <authorList>
            <person name="Palmer J.M."/>
        </authorList>
    </citation>
    <scope>NUCLEOTIDE SEQUENCE [LARGE SCALE GENOMIC DNA]</scope>
    <source>
        <strain evidence="3 4">TWF481</strain>
    </source>
</reference>
<keyword evidence="1" id="KW-0732">Signal</keyword>
<dbReference type="SUPFAM" id="SSF51338">
    <property type="entry name" value="Composite domain of metallo-dependent hydrolases"/>
    <property type="match status" value="1"/>
</dbReference>
<keyword evidence="4" id="KW-1185">Reference proteome</keyword>
<proteinExistence type="predicted"/>
<name>A0AAV9WKX5_9PEZI</name>
<dbReference type="Gene3D" id="3.20.20.140">
    <property type="entry name" value="Metal-dependent hydrolases"/>
    <property type="match status" value="1"/>
</dbReference>
<dbReference type="PANTHER" id="PTHR22642:SF2">
    <property type="entry name" value="PROTEIN LONG AFTER FAR-RED 3"/>
    <property type="match status" value="1"/>
</dbReference>
<dbReference type="Pfam" id="PF07969">
    <property type="entry name" value="Amidohydro_3"/>
    <property type="match status" value="1"/>
</dbReference>
<dbReference type="PANTHER" id="PTHR22642">
    <property type="entry name" value="IMIDAZOLONEPROPIONASE"/>
    <property type="match status" value="1"/>
</dbReference>
<gene>
    <name evidence="3" type="ORF">TWF481_004518</name>
</gene>
<dbReference type="GO" id="GO:0016810">
    <property type="term" value="F:hydrolase activity, acting on carbon-nitrogen (but not peptide) bonds"/>
    <property type="evidence" value="ECO:0007669"/>
    <property type="project" value="InterPro"/>
</dbReference>
<dbReference type="CDD" id="cd01300">
    <property type="entry name" value="YtcJ_like"/>
    <property type="match status" value="1"/>
</dbReference>
<evidence type="ECO:0000256" key="1">
    <source>
        <dbReference type="SAM" id="SignalP"/>
    </source>
</evidence>
<evidence type="ECO:0000313" key="3">
    <source>
        <dbReference type="EMBL" id="KAK6509789.1"/>
    </source>
</evidence>
<dbReference type="Gene3D" id="3.10.310.70">
    <property type="match status" value="1"/>
</dbReference>
<dbReference type="InterPro" id="IPR032466">
    <property type="entry name" value="Metal_Hydrolase"/>
</dbReference>
<sequence>MRLSPKLSAGPLVLASLLFSFLLPTIAHPSHSDADEEGENCLTRHIRLAEIIFGKITPSDLDTTAVGEQFALPEKSISDKNVPVIFYSSFDQNRLPIITMANDRLSPVEALAIRDGRVIGAGSLPSVRKLAGDRRVFRDLRDQVIVPGFVEPHLHIILSAVLKGYFLDISPLSLGSNPDFRSAMDTLRKGLGTVEAGEWLIAYGYDPSRLGWHDLSKEDLDREVSSTTPVVVINASGHLAYANSIAFEKVKITKDTPDPPGGAFARDPITGELTGVLVEGPAIQKFFDASSAANSKKLEKVKSGLSEVLIQWLGKGITTVFDGGLGVLTGDDLDVVANLTKVSPIRIRAAVAQLNAGDAEKILGTGKMPAGGFQREKLVVKTVKLWSDGSTQGFTAAVNQQYLPDNFPKYFKGKENGVLVWPETDEGNKTTLYTEMLNWLDRGYQLMVHANGDKASDLVLGNFETIFKKYPHHHPDRSGIIHRIEHFTVTETAQVQKAKELGIGVSHTMGHVHYWGDAFKSGVLGGERADRIDPVKDDVAAGAIYSFNSDSPVTDANPLLWVGTAISRRVFKSNNILGAGQRVGLEDALKGVTSYPAKQILWENEVGSLEVGKFADFAILSRDLRCFDWERKDTSEIKVIETWIGGVRRFSALGSVRGA</sequence>
<dbReference type="InterPro" id="IPR013108">
    <property type="entry name" value="Amidohydro_3"/>
</dbReference>
<dbReference type="InterPro" id="IPR033932">
    <property type="entry name" value="YtcJ-like"/>
</dbReference>
<accession>A0AAV9WKX5</accession>